<reference evidence="2 3" key="1">
    <citation type="journal article" date="2009" name="Nature">
        <title>The Sorghum bicolor genome and the diversification of grasses.</title>
        <authorList>
            <person name="Paterson A.H."/>
            <person name="Bowers J.E."/>
            <person name="Bruggmann R."/>
            <person name="Dubchak I."/>
            <person name="Grimwood J."/>
            <person name="Gundlach H."/>
            <person name="Haberer G."/>
            <person name="Hellsten U."/>
            <person name="Mitros T."/>
            <person name="Poliakov A."/>
            <person name="Schmutz J."/>
            <person name="Spannagl M."/>
            <person name="Tang H."/>
            <person name="Wang X."/>
            <person name="Wicker T."/>
            <person name="Bharti A.K."/>
            <person name="Chapman J."/>
            <person name="Feltus F.A."/>
            <person name="Gowik U."/>
            <person name="Grigoriev I.V."/>
            <person name="Lyons E."/>
            <person name="Maher C.A."/>
            <person name="Martis M."/>
            <person name="Narechania A."/>
            <person name="Otillar R.P."/>
            <person name="Penning B.W."/>
            <person name="Salamov A.A."/>
            <person name="Wang Y."/>
            <person name="Zhang L."/>
            <person name="Carpita N.C."/>
            <person name="Freeling M."/>
            <person name="Gingle A.R."/>
            <person name="Hash C.T."/>
            <person name="Keller B."/>
            <person name="Klein P."/>
            <person name="Kresovich S."/>
            <person name="McCann M.C."/>
            <person name="Ming R."/>
            <person name="Peterson D.G."/>
            <person name="Mehboob-ur-Rahman"/>
            <person name="Ware D."/>
            <person name="Westhoff P."/>
            <person name="Mayer K.F."/>
            <person name="Messing J."/>
            <person name="Rokhsar D.S."/>
        </authorList>
    </citation>
    <scope>NUCLEOTIDE SEQUENCE [LARGE SCALE GENOMIC DNA]</scope>
    <source>
        <strain evidence="3">cv. BTx623</strain>
    </source>
</reference>
<gene>
    <name evidence="2" type="ORF">SORBI_3001G327400</name>
</gene>
<proteinExistence type="predicted"/>
<dbReference type="Gramene" id="KXG39082">
    <property type="protein sequence ID" value="KXG39082"/>
    <property type="gene ID" value="SORBI_3001G327400"/>
</dbReference>
<protein>
    <submittedName>
        <fullName evidence="2">Uncharacterized protein</fullName>
    </submittedName>
</protein>
<dbReference type="Proteomes" id="UP000000768">
    <property type="component" value="Chromosome 1"/>
</dbReference>
<dbReference type="AlphaFoldDB" id="A0A1B6QMD0"/>
<sequence>MRQPAAPRPLSLILGASGLLCKGWPRPRRRIWHVQCRDGGGAIESGGGHRSAGPPPRHAWRRRQPAPTLCSSPRPCVTCHHAIADGPALLLPEQPPTLTTPNSCLTKCLLGKPLTKPALGTVVLDPRGLEQGGNFILSHVLLASSIRNLIFYQSNLKTIQYSESMQAATAFFR</sequence>
<evidence type="ECO:0000256" key="1">
    <source>
        <dbReference type="SAM" id="MobiDB-lite"/>
    </source>
</evidence>
<accession>A0A1B6QMD0</accession>
<organism evidence="2 3">
    <name type="scientific">Sorghum bicolor</name>
    <name type="common">Sorghum</name>
    <name type="synonym">Sorghum vulgare</name>
    <dbReference type="NCBI Taxonomy" id="4558"/>
    <lineage>
        <taxon>Eukaryota</taxon>
        <taxon>Viridiplantae</taxon>
        <taxon>Streptophyta</taxon>
        <taxon>Embryophyta</taxon>
        <taxon>Tracheophyta</taxon>
        <taxon>Spermatophyta</taxon>
        <taxon>Magnoliopsida</taxon>
        <taxon>Liliopsida</taxon>
        <taxon>Poales</taxon>
        <taxon>Poaceae</taxon>
        <taxon>PACMAD clade</taxon>
        <taxon>Panicoideae</taxon>
        <taxon>Andropogonodae</taxon>
        <taxon>Andropogoneae</taxon>
        <taxon>Sorghinae</taxon>
        <taxon>Sorghum</taxon>
    </lineage>
</organism>
<keyword evidence="3" id="KW-1185">Reference proteome</keyword>
<dbReference type="EMBL" id="CM000760">
    <property type="protein sequence ID" value="KXG39082.1"/>
    <property type="molecule type" value="Genomic_DNA"/>
</dbReference>
<dbReference type="InParanoid" id="A0A1B6QMD0"/>
<feature type="region of interest" description="Disordered" evidence="1">
    <location>
        <begin position="42"/>
        <end position="66"/>
    </location>
</feature>
<reference evidence="3" key="2">
    <citation type="journal article" date="2018" name="Plant J.">
        <title>The Sorghum bicolor reference genome: improved assembly, gene annotations, a transcriptome atlas, and signatures of genome organization.</title>
        <authorList>
            <person name="McCormick R.F."/>
            <person name="Truong S.K."/>
            <person name="Sreedasyam A."/>
            <person name="Jenkins J."/>
            <person name="Shu S."/>
            <person name="Sims D."/>
            <person name="Kennedy M."/>
            <person name="Amirebrahimi M."/>
            <person name="Weers B.D."/>
            <person name="McKinley B."/>
            <person name="Mattison A."/>
            <person name="Morishige D.T."/>
            <person name="Grimwood J."/>
            <person name="Schmutz J."/>
            <person name="Mullet J.E."/>
        </authorList>
    </citation>
    <scope>NUCLEOTIDE SEQUENCE [LARGE SCALE GENOMIC DNA]</scope>
    <source>
        <strain evidence="3">cv. BTx623</strain>
    </source>
</reference>
<evidence type="ECO:0000313" key="2">
    <source>
        <dbReference type="EMBL" id="KXG39082.1"/>
    </source>
</evidence>
<name>A0A1B6QMD0_SORBI</name>
<evidence type="ECO:0000313" key="3">
    <source>
        <dbReference type="Proteomes" id="UP000000768"/>
    </source>
</evidence>